<keyword evidence="2" id="KW-1185">Reference proteome</keyword>
<reference evidence="2" key="1">
    <citation type="journal article" date="2019" name="Int. J. Syst. Evol. Microbiol.">
        <title>The Global Catalogue of Microorganisms (GCM) 10K type strain sequencing project: providing services to taxonomists for standard genome sequencing and annotation.</title>
        <authorList>
            <consortium name="The Broad Institute Genomics Platform"/>
            <consortium name="The Broad Institute Genome Sequencing Center for Infectious Disease"/>
            <person name="Wu L."/>
            <person name="Ma J."/>
        </authorList>
    </citation>
    <scope>NUCLEOTIDE SEQUENCE [LARGE SCALE GENOMIC DNA]</scope>
    <source>
        <strain evidence="2">CCUG 36956</strain>
    </source>
</reference>
<protein>
    <submittedName>
        <fullName evidence="1">Uncharacterized protein</fullName>
    </submittedName>
</protein>
<dbReference type="RefSeq" id="WP_378608672.1">
    <property type="nucleotide sequence ID" value="NZ_JBHSQN010000014.1"/>
</dbReference>
<dbReference type="Proteomes" id="UP001596223">
    <property type="component" value="Unassembled WGS sequence"/>
</dbReference>
<organism evidence="1 2">
    <name type="scientific">Nocardia lasii</name>
    <dbReference type="NCBI Taxonomy" id="1616107"/>
    <lineage>
        <taxon>Bacteria</taxon>
        <taxon>Bacillati</taxon>
        <taxon>Actinomycetota</taxon>
        <taxon>Actinomycetes</taxon>
        <taxon>Mycobacteriales</taxon>
        <taxon>Nocardiaceae</taxon>
        <taxon>Nocardia</taxon>
    </lineage>
</organism>
<proteinExistence type="predicted"/>
<sequence>MTNPANSRNWPTYRNIEELLAELDLDSTDMAAAVQTTNDYVKTRRVHAADGHR</sequence>
<comment type="caution">
    <text evidence="1">The sequence shown here is derived from an EMBL/GenBank/DDBJ whole genome shotgun (WGS) entry which is preliminary data.</text>
</comment>
<accession>A0ABW1JWR9</accession>
<evidence type="ECO:0000313" key="1">
    <source>
        <dbReference type="EMBL" id="MFC6013605.1"/>
    </source>
</evidence>
<dbReference type="EMBL" id="JBHSQN010000014">
    <property type="protein sequence ID" value="MFC6013605.1"/>
    <property type="molecule type" value="Genomic_DNA"/>
</dbReference>
<gene>
    <name evidence="1" type="ORF">ACFP3H_21320</name>
</gene>
<evidence type="ECO:0000313" key="2">
    <source>
        <dbReference type="Proteomes" id="UP001596223"/>
    </source>
</evidence>
<name>A0ABW1JWR9_9NOCA</name>